<evidence type="ECO:0000313" key="9">
    <source>
        <dbReference type="Proteomes" id="UP000199659"/>
    </source>
</evidence>
<evidence type="ECO:0000256" key="4">
    <source>
        <dbReference type="ARBA" id="ARBA00022729"/>
    </source>
</evidence>
<dbReference type="InterPro" id="IPR030678">
    <property type="entry name" value="Peptide/Ni-bd"/>
</dbReference>
<reference evidence="8 9" key="1">
    <citation type="submission" date="2016-10" db="EMBL/GenBank/DDBJ databases">
        <authorList>
            <person name="de Groot N.N."/>
        </authorList>
    </citation>
    <scope>NUCLEOTIDE SEQUENCE [LARGE SCALE GENOMIC DNA]</scope>
    <source>
        <strain evidence="8 9">743A</strain>
    </source>
</reference>
<dbReference type="RefSeq" id="WP_092558922.1">
    <property type="nucleotide sequence ID" value="NZ_FOYZ01000001.1"/>
</dbReference>
<dbReference type="PIRSF" id="PIRSF002741">
    <property type="entry name" value="MppA"/>
    <property type="match status" value="1"/>
</dbReference>
<evidence type="ECO:0000256" key="1">
    <source>
        <dbReference type="ARBA" id="ARBA00004193"/>
    </source>
</evidence>
<evidence type="ECO:0000313" key="8">
    <source>
        <dbReference type="EMBL" id="SFR58048.1"/>
    </source>
</evidence>
<keyword evidence="4 6" id="KW-0732">Signal</keyword>
<accession>A0A1I6HUF7</accession>
<comment type="subcellular location">
    <subcellularLocation>
        <location evidence="1">Cell membrane</location>
        <topology evidence="1">Lipid-anchor</topology>
    </subcellularLocation>
</comment>
<feature type="compositionally biased region" description="Polar residues" evidence="5">
    <location>
        <begin position="30"/>
        <end position="44"/>
    </location>
</feature>
<dbReference type="STRING" id="37658.SAMN05661086_00302"/>
<dbReference type="InterPro" id="IPR023765">
    <property type="entry name" value="SBP_5_CS"/>
</dbReference>
<dbReference type="Gene3D" id="3.10.105.10">
    <property type="entry name" value="Dipeptide-binding Protein, Domain 3"/>
    <property type="match status" value="1"/>
</dbReference>
<feature type="chain" id="PRO_5038686747" evidence="6">
    <location>
        <begin position="23"/>
        <end position="526"/>
    </location>
</feature>
<dbReference type="GO" id="GO:0015833">
    <property type="term" value="P:peptide transport"/>
    <property type="evidence" value="ECO:0007669"/>
    <property type="project" value="TreeGrafter"/>
</dbReference>
<keyword evidence="3" id="KW-0813">Transport</keyword>
<dbReference type="Proteomes" id="UP000199659">
    <property type="component" value="Unassembled WGS sequence"/>
</dbReference>
<evidence type="ECO:0000256" key="3">
    <source>
        <dbReference type="ARBA" id="ARBA00022448"/>
    </source>
</evidence>
<proteinExistence type="inferred from homology"/>
<dbReference type="OrthoDB" id="9772924at2"/>
<dbReference type="Gene3D" id="3.40.190.10">
    <property type="entry name" value="Periplasmic binding protein-like II"/>
    <property type="match status" value="1"/>
</dbReference>
<organism evidence="8 9">
    <name type="scientific">Anaeromicropila populeti</name>
    <dbReference type="NCBI Taxonomy" id="37658"/>
    <lineage>
        <taxon>Bacteria</taxon>
        <taxon>Bacillati</taxon>
        <taxon>Bacillota</taxon>
        <taxon>Clostridia</taxon>
        <taxon>Lachnospirales</taxon>
        <taxon>Lachnospiraceae</taxon>
        <taxon>Anaeromicropila</taxon>
    </lineage>
</organism>
<dbReference type="PROSITE" id="PS01040">
    <property type="entry name" value="SBP_BACTERIAL_5"/>
    <property type="match status" value="1"/>
</dbReference>
<dbReference type="PANTHER" id="PTHR30290:SF9">
    <property type="entry name" value="OLIGOPEPTIDE-BINDING PROTEIN APPA"/>
    <property type="match status" value="1"/>
</dbReference>
<dbReference type="GO" id="GO:0042597">
    <property type="term" value="C:periplasmic space"/>
    <property type="evidence" value="ECO:0007669"/>
    <property type="project" value="UniProtKB-ARBA"/>
</dbReference>
<feature type="signal peptide" evidence="6">
    <location>
        <begin position="1"/>
        <end position="22"/>
    </location>
</feature>
<dbReference type="PANTHER" id="PTHR30290">
    <property type="entry name" value="PERIPLASMIC BINDING COMPONENT OF ABC TRANSPORTER"/>
    <property type="match status" value="1"/>
</dbReference>
<dbReference type="SUPFAM" id="SSF53850">
    <property type="entry name" value="Periplasmic binding protein-like II"/>
    <property type="match status" value="1"/>
</dbReference>
<protein>
    <submittedName>
        <fullName evidence="8">Peptide/nickel transport system substrate-binding protein</fullName>
    </submittedName>
</protein>
<dbReference type="GO" id="GO:0043190">
    <property type="term" value="C:ATP-binding cassette (ABC) transporter complex"/>
    <property type="evidence" value="ECO:0007669"/>
    <property type="project" value="InterPro"/>
</dbReference>
<comment type="similarity">
    <text evidence="2">Belongs to the bacterial solute-binding protein 5 family.</text>
</comment>
<evidence type="ECO:0000259" key="7">
    <source>
        <dbReference type="Pfam" id="PF00496"/>
    </source>
</evidence>
<feature type="domain" description="Solute-binding protein family 5" evidence="7">
    <location>
        <begin position="96"/>
        <end position="441"/>
    </location>
</feature>
<dbReference type="InterPro" id="IPR000914">
    <property type="entry name" value="SBP_5_dom"/>
</dbReference>
<keyword evidence="9" id="KW-1185">Reference proteome</keyword>
<dbReference type="Gene3D" id="3.90.76.10">
    <property type="entry name" value="Dipeptide-binding Protein, Domain 1"/>
    <property type="match status" value="1"/>
</dbReference>
<sequence length="526" mass="58563">MKKRKILTLLAAALFLSLALYGCKGDTDSKSGTAETQAPSSESDSLGEPVYGGSVVVGITQDLDSLDPHKAVAAGTKEVLFNIFEGLVKPDEEGNLVPAVASDYTISEDGTVYTFILRDGVKFHNGKLVTAEDVIYSIKRCAGLLETTDAEVKVETALANIKEVTAKDEKTIEIVLKEGDIELIGYLTCAIIPCDYDQQATQPVGTGPFKFKSYQPLESVELEKNAEYWDSALPYLNEVKFQISSNTDAAFLQLEAGAIDIFPYLTEDQAKQLETTFRIETGHMNLVQALFLNNKAEPFTNEKVREALNYAIDKQGIIDMVSGGKGTILGSNMFSGLSKYYLAELEDYYPYDVNKAKELLKEAGYENGFTFTITVPSNYQFHVDTAQIIVEQLKQAGITAEIELVEWSAWLEEVYVGRNYQSTIIGLDAKLSPRDLMERYTSTASNNFMNFNSAAYDEIIEKAIKSTNETEKIEYYYQLQKILAEDSASVYLQDPPLMVAVNKKLGGYKFYPVYVQDMAHVYYMEE</sequence>
<evidence type="ECO:0000256" key="5">
    <source>
        <dbReference type="SAM" id="MobiDB-lite"/>
    </source>
</evidence>
<dbReference type="InterPro" id="IPR039424">
    <property type="entry name" value="SBP_5"/>
</dbReference>
<evidence type="ECO:0000256" key="6">
    <source>
        <dbReference type="SAM" id="SignalP"/>
    </source>
</evidence>
<dbReference type="PROSITE" id="PS51257">
    <property type="entry name" value="PROKAR_LIPOPROTEIN"/>
    <property type="match status" value="1"/>
</dbReference>
<evidence type="ECO:0000256" key="2">
    <source>
        <dbReference type="ARBA" id="ARBA00005695"/>
    </source>
</evidence>
<name>A0A1I6HUF7_9FIRM</name>
<dbReference type="AlphaFoldDB" id="A0A1I6HUF7"/>
<gene>
    <name evidence="8" type="ORF">SAMN05661086_00302</name>
</gene>
<feature type="region of interest" description="Disordered" evidence="5">
    <location>
        <begin position="28"/>
        <end position="49"/>
    </location>
</feature>
<dbReference type="Pfam" id="PF00496">
    <property type="entry name" value="SBP_bac_5"/>
    <property type="match status" value="1"/>
</dbReference>
<dbReference type="EMBL" id="FOYZ01000001">
    <property type="protein sequence ID" value="SFR58048.1"/>
    <property type="molecule type" value="Genomic_DNA"/>
</dbReference>
<dbReference type="GO" id="GO:1904680">
    <property type="term" value="F:peptide transmembrane transporter activity"/>
    <property type="evidence" value="ECO:0007669"/>
    <property type="project" value="TreeGrafter"/>
</dbReference>